<evidence type="ECO:0000313" key="3">
    <source>
        <dbReference type="EMBL" id="MZQ85966.1"/>
    </source>
</evidence>
<dbReference type="EMBL" id="WTUZ01000037">
    <property type="protein sequence ID" value="MZQ85966.1"/>
    <property type="molecule type" value="Genomic_DNA"/>
</dbReference>
<dbReference type="Gene3D" id="3.40.50.720">
    <property type="entry name" value="NAD(P)-binding Rossmann-like Domain"/>
    <property type="match status" value="1"/>
</dbReference>
<organism evidence="3 4">
    <name type="scientific">Paenibacillus silvestris</name>
    <dbReference type="NCBI Taxonomy" id="2606219"/>
    <lineage>
        <taxon>Bacteria</taxon>
        <taxon>Bacillati</taxon>
        <taxon>Bacillota</taxon>
        <taxon>Bacilli</taxon>
        <taxon>Bacillales</taxon>
        <taxon>Paenibacillaceae</taxon>
        <taxon>Paenibacillus</taxon>
    </lineage>
</organism>
<dbReference type="InterPro" id="IPR002347">
    <property type="entry name" value="SDR_fam"/>
</dbReference>
<dbReference type="SUPFAM" id="SSF51735">
    <property type="entry name" value="NAD(P)-binding Rossmann-fold domains"/>
    <property type="match status" value="1"/>
</dbReference>
<dbReference type="PRINTS" id="PR00081">
    <property type="entry name" value="GDHRDH"/>
</dbReference>
<dbReference type="InterPro" id="IPR036291">
    <property type="entry name" value="NAD(P)-bd_dom_sf"/>
</dbReference>
<dbReference type="RefSeq" id="WP_161410274.1">
    <property type="nucleotide sequence ID" value="NZ_WTUZ01000037.1"/>
</dbReference>
<name>A0A6L8V8I8_9BACL</name>
<dbReference type="PANTHER" id="PTHR24320">
    <property type="entry name" value="RETINOL DEHYDROGENASE"/>
    <property type="match status" value="1"/>
</dbReference>
<comment type="similarity">
    <text evidence="1">Belongs to the short-chain dehydrogenases/reductases (SDR) family.</text>
</comment>
<dbReference type="AlphaFoldDB" id="A0A6L8V8I8"/>
<protein>
    <submittedName>
        <fullName evidence="3">SDR family NAD(P)-dependent oxidoreductase</fullName>
    </submittedName>
</protein>
<keyword evidence="2" id="KW-0560">Oxidoreductase</keyword>
<comment type="caution">
    <text evidence="3">The sequence shown here is derived from an EMBL/GenBank/DDBJ whole genome shotgun (WGS) entry which is preliminary data.</text>
</comment>
<evidence type="ECO:0000256" key="2">
    <source>
        <dbReference type="ARBA" id="ARBA00023002"/>
    </source>
</evidence>
<dbReference type="PANTHER" id="PTHR24320:SF148">
    <property type="entry name" value="NAD(P)-BINDING ROSSMANN-FOLD SUPERFAMILY PROTEIN"/>
    <property type="match status" value="1"/>
</dbReference>
<keyword evidence="4" id="KW-1185">Reference proteome</keyword>
<sequence>MFNDNQRTMQKPIPTNFGPRTTATEALGGQDLTGKVAIVTGGYSGLGLEVTRVLVKAGAKVIVPVRTPEKARIAVESIPGVELVSLDLMVPESIDVFAQRFLDSNRPLDILINAAAIMATPLTRDSRGNESQFATNHLGHFRLTARLWPALKKAEQARIVSVTSRIGKLHQIDLEDPNFEKTDYEKWMAYARSKLASSLFSVEMDKRGKAHGVRAFTVHPGTIITDLARSLSDDELRVMGALNEKGERALPYFNDEFKTIEEGAATIVWCAVNRQLDGMGGLYCENNDIAEVVAEDSNPFEAGVYQRTIDPVLAEKLWELSEKLIDLQFAI</sequence>
<evidence type="ECO:0000313" key="4">
    <source>
        <dbReference type="Proteomes" id="UP000481087"/>
    </source>
</evidence>
<dbReference type="GO" id="GO:0016491">
    <property type="term" value="F:oxidoreductase activity"/>
    <property type="evidence" value="ECO:0007669"/>
    <property type="project" value="UniProtKB-KW"/>
</dbReference>
<dbReference type="Pfam" id="PF00106">
    <property type="entry name" value="adh_short"/>
    <property type="match status" value="1"/>
</dbReference>
<evidence type="ECO:0000256" key="1">
    <source>
        <dbReference type="ARBA" id="ARBA00006484"/>
    </source>
</evidence>
<reference evidence="3 4" key="1">
    <citation type="submission" date="2019-12" db="EMBL/GenBank/DDBJ databases">
        <title>Paenibacillus sp. nov. sp. isolated from soil.</title>
        <authorList>
            <person name="Kim J."/>
            <person name="Jeong S.E."/>
            <person name="Jung H.S."/>
            <person name="Jeon C.O."/>
        </authorList>
    </citation>
    <scope>NUCLEOTIDE SEQUENCE [LARGE SCALE GENOMIC DNA]</scope>
    <source>
        <strain evidence="3 4">5J-6</strain>
    </source>
</reference>
<accession>A0A6L8V8I8</accession>
<dbReference type="Proteomes" id="UP000481087">
    <property type="component" value="Unassembled WGS sequence"/>
</dbReference>
<gene>
    <name evidence="3" type="ORF">GQF01_28080</name>
</gene>
<proteinExistence type="inferred from homology"/>